<organism evidence="2 3">
    <name type="scientific">Halopiger aswanensis</name>
    <dbReference type="NCBI Taxonomy" id="148449"/>
    <lineage>
        <taxon>Archaea</taxon>
        <taxon>Methanobacteriati</taxon>
        <taxon>Methanobacteriota</taxon>
        <taxon>Stenosarchaea group</taxon>
        <taxon>Halobacteria</taxon>
        <taxon>Halobacteriales</taxon>
        <taxon>Natrialbaceae</taxon>
        <taxon>Halopiger</taxon>
    </lineage>
</organism>
<gene>
    <name evidence="2" type="ORF">ATJ93_3297</name>
</gene>
<feature type="compositionally biased region" description="Polar residues" evidence="1">
    <location>
        <begin position="50"/>
        <end position="61"/>
    </location>
</feature>
<dbReference type="AlphaFoldDB" id="A0A419WEB2"/>
<feature type="region of interest" description="Disordered" evidence="1">
    <location>
        <begin position="1"/>
        <end position="63"/>
    </location>
</feature>
<name>A0A419WEB2_9EURY</name>
<evidence type="ECO:0000313" key="3">
    <source>
        <dbReference type="Proteomes" id="UP000283805"/>
    </source>
</evidence>
<evidence type="ECO:0000256" key="1">
    <source>
        <dbReference type="SAM" id="MobiDB-lite"/>
    </source>
</evidence>
<dbReference type="EMBL" id="RAPO01000003">
    <property type="protein sequence ID" value="RKD93666.1"/>
    <property type="molecule type" value="Genomic_DNA"/>
</dbReference>
<protein>
    <submittedName>
        <fullName evidence="2">Uncharacterized protein</fullName>
    </submittedName>
</protein>
<dbReference type="Proteomes" id="UP000283805">
    <property type="component" value="Unassembled WGS sequence"/>
</dbReference>
<feature type="compositionally biased region" description="Low complexity" evidence="1">
    <location>
        <begin position="18"/>
        <end position="27"/>
    </location>
</feature>
<feature type="compositionally biased region" description="Polar residues" evidence="1">
    <location>
        <begin position="28"/>
        <end position="41"/>
    </location>
</feature>
<keyword evidence="3" id="KW-1185">Reference proteome</keyword>
<accession>A0A419WEB2</accession>
<sequence>MGTAAAQDNQTDQDADLDQAAANVADLTQEQNQANTNSLSGETGDAPLIQVQQSDQTNFGEQSADVDQDIEQDTSLEQEIQRIVEEALNGNTG</sequence>
<evidence type="ECO:0000313" key="2">
    <source>
        <dbReference type="EMBL" id="RKD93666.1"/>
    </source>
</evidence>
<proteinExistence type="predicted"/>
<reference evidence="2 3" key="1">
    <citation type="submission" date="2018-09" db="EMBL/GenBank/DDBJ databases">
        <title>Genomic Encyclopedia of Archaeal and Bacterial Type Strains, Phase II (KMG-II): from individual species to whole genera.</title>
        <authorList>
            <person name="Goeker M."/>
        </authorList>
    </citation>
    <scope>NUCLEOTIDE SEQUENCE [LARGE SCALE GENOMIC DNA]</scope>
    <source>
        <strain evidence="2 3">DSM 13151</strain>
    </source>
</reference>
<feature type="compositionally biased region" description="Low complexity" evidence="1">
    <location>
        <begin position="1"/>
        <end position="10"/>
    </location>
</feature>
<comment type="caution">
    <text evidence="2">The sequence shown here is derived from an EMBL/GenBank/DDBJ whole genome shotgun (WGS) entry which is preliminary data.</text>
</comment>